<dbReference type="KEGG" id="fcy:FRACYDRAFT_235699"/>
<sequence>MSNNQIMQAINLLSNLHNSKSAWEEDYDIVSKAIGRRKQPNTDMRVQSIPYIVAIIIACYASSFDRCEAFVLVPGSITLCNEHYFDIPMSRKRLIVSSSSSSTTTVTATATITEFKGGFDIEQMDALTQRGILEASTMPASGDLEEVGTKKSNNNNNNNNNNNKKKKKKIKTKKANKGPSTAIITRALNQEGVIRLNGILSKSTAAILREEILIRRNDAYATITTDTNSTHNEEEEVEDSNTNNEKSDWRNYFADVLLKRNRCDLLLPLKGNRNLQAALYEILVTSNRVSSILPNDATLYELSSLISDPNSPRQPIHPDNPFQPHPPLHTIFIALQDITDQMGGTIFLPKTNTAEAHSKYNDIPNRDEFLQSSPNVAALLNAGDAALFDSRTMHCGGANDEMEGSTRVILYMSFRNPKATETIGNVGSIMSDIKLMTIGELRSKLTIAMQSSDNDPFDDDIKEDEASSNSSTTSATRLAATNGDAVAQLQLGINYYVGDNGCKTNHGEAVRWFELAARQGLAHAQFNLGCCYSMGIGVPQLDVERAMELFQLAADQDHPGAKEAFDEALSEQKKKIQSQS</sequence>
<dbReference type="Gene3D" id="1.25.40.10">
    <property type="entry name" value="Tetratricopeptide repeat domain"/>
    <property type="match status" value="1"/>
</dbReference>
<dbReference type="InterPro" id="IPR011990">
    <property type="entry name" value="TPR-like_helical_dom_sf"/>
</dbReference>
<dbReference type="InterPro" id="IPR006597">
    <property type="entry name" value="Sel1-like"/>
</dbReference>
<feature type="region of interest" description="Disordered" evidence="1">
    <location>
        <begin position="138"/>
        <end position="178"/>
    </location>
</feature>
<dbReference type="InterPro" id="IPR008775">
    <property type="entry name" value="Phytyl_CoA_dOase-like"/>
</dbReference>
<feature type="region of interest" description="Disordered" evidence="1">
    <location>
        <begin position="452"/>
        <end position="477"/>
    </location>
</feature>
<dbReference type="Proteomes" id="UP000095751">
    <property type="component" value="Unassembled WGS sequence"/>
</dbReference>
<accession>A0A1E7FNA4</accession>
<protein>
    <recommendedName>
        <fullName evidence="4">HCP-like protein</fullName>
    </recommendedName>
</protein>
<dbReference type="Pfam" id="PF05721">
    <property type="entry name" value="PhyH"/>
    <property type="match status" value="1"/>
</dbReference>
<dbReference type="SUPFAM" id="SSF81901">
    <property type="entry name" value="HCP-like"/>
    <property type="match status" value="1"/>
</dbReference>
<dbReference type="EMBL" id="KV784355">
    <property type="protein sequence ID" value="OEU19642.1"/>
    <property type="molecule type" value="Genomic_DNA"/>
</dbReference>
<gene>
    <name evidence="2" type="ORF">FRACYDRAFT_235699</name>
</gene>
<organism evidence="2 3">
    <name type="scientific">Fragilariopsis cylindrus CCMP1102</name>
    <dbReference type="NCBI Taxonomy" id="635003"/>
    <lineage>
        <taxon>Eukaryota</taxon>
        <taxon>Sar</taxon>
        <taxon>Stramenopiles</taxon>
        <taxon>Ochrophyta</taxon>
        <taxon>Bacillariophyta</taxon>
        <taxon>Bacillariophyceae</taxon>
        <taxon>Bacillariophycidae</taxon>
        <taxon>Bacillariales</taxon>
        <taxon>Bacillariaceae</taxon>
        <taxon>Fragilariopsis</taxon>
    </lineage>
</organism>
<feature type="compositionally biased region" description="Low complexity" evidence="1">
    <location>
        <begin position="150"/>
        <end position="162"/>
    </location>
</feature>
<dbReference type="Pfam" id="PF08238">
    <property type="entry name" value="Sel1"/>
    <property type="match status" value="2"/>
</dbReference>
<keyword evidence="3" id="KW-1185">Reference proteome</keyword>
<feature type="compositionally biased region" description="Basic residues" evidence="1">
    <location>
        <begin position="163"/>
        <end position="176"/>
    </location>
</feature>
<dbReference type="SUPFAM" id="SSF51197">
    <property type="entry name" value="Clavaminate synthase-like"/>
    <property type="match status" value="1"/>
</dbReference>
<evidence type="ECO:0000313" key="2">
    <source>
        <dbReference type="EMBL" id="OEU19642.1"/>
    </source>
</evidence>
<dbReference type="SMART" id="SM00671">
    <property type="entry name" value="SEL1"/>
    <property type="match status" value="2"/>
</dbReference>
<dbReference type="AlphaFoldDB" id="A0A1E7FNA4"/>
<evidence type="ECO:0008006" key="4">
    <source>
        <dbReference type="Google" id="ProtNLM"/>
    </source>
</evidence>
<feature type="compositionally biased region" description="Low complexity" evidence="1">
    <location>
        <begin position="467"/>
        <end position="477"/>
    </location>
</feature>
<dbReference type="InParanoid" id="A0A1E7FNA4"/>
<dbReference type="PANTHER" id="PTHR37563">
    <property type="entry name" value="PHYTANOYL-COA DIOXYGENASE FAMILY PROTEIN (AFU_ORTHOLOGUE AFUA_2G03330)"/>
    <property type="match status" value="1"/>
</dbReference>
<dbReference type="PANTHER" id="PTHR37563:SF2">
    <property type="entry name" value="PHYTANOYL-COA DIOXYGENASE FAMILY PROTEIN (AFU_ORTHOLOGUE AFUA_2G03330)"/>
    <property type="match status" value="1"/>
</dbReference>
<proteinExistence type="predicted"/>
<evidence type="ECO:0000313" key="3">
    <source>
        <dbReference type="Proteomes" id="UP000095751"/>
    </source>
</evidence>
<evidence type="ECO:0000256" key="1">
    <source>
        <dbReference type="SAM" id="MobiDB-lite"/>
    </source>
</evidence>
<reference evidence="2 3" key="1">
    <citation type="submission" date="2016-09" db="EMBL/GenBank/DDBJ databases">
        <title>Extensive genetic diversity and differential bi-allelic expression allows diatom success in the polar Southern Ocean.</title>
        <authorList>
            <consortium name="DOE Joint Genome Institute"/>
            <person name="Mock T."/>
            <person name="Otillar R.P."/>
            <person name="Strauss J."/>
            <person name="Dupont C."/>
            <person name="Frickenhaus S."/>
            <person name="Maumus F."/>
            <person name="Mcmullan M."/>
            <person name="Sanges R."/>
            <person name="Schmutz J."/>
            <person name="Toseland A."/>
            <person name="Valas R."/>
            <person name="Veluchamy A."/>
            <person name="Ward B.J."/>
            <person name="Allen A."/>
            <person name="Barry K."/>
            <person name="Falciatore A."/>
            <person name="Ferrante M."/>
            <person name="Fortunato A.E."/>
            <person name="Gloeckner G."/>
            <person name="Gruber A."/>
            <person name="Hipkin R."/>
            <person name="Janech M."/>
            <person name="Kroth P."/>
            <person name="Leese F."/>
            <person name="Lindquist E."/>
            <person name="Lyon B.R."/>
            <person name="Martin J."/>
            <person name="Mayer C."/>
            <person name="Parker M."/>
            <person name="Quesneville H."/>
            <person name="Raymond J."/>
            <person name="Uhlig C."/>
            <person name="Valentin K.U."/>
            <person name="Worden A.Z."/>
            <person name="Armbrust E.V."/>
            <person name="Bowler C."/>
            <person name="Green B."/>
            <person name="Moulton V."/>
            <person name="Van Oosterhout C."/>
            <person name="Grigoriev I."/>
        </authorList>
    </citation>
    <scope>NUCLEOTIDE SEQUENCE [LARGE SCALE GENOMIC DNA]</scope>
    <source>
        <strain evidence="2 3">CCMP1102</strain>
    </source>
</reference>
<name>A0A1E7FNA4_9STRA</name>
<dbReference type="Gene3D" id="2.60.120.620">
    <property type="entry name" value="q2cbj1_9rhob like domain"/>
    <property type="match status" value="1"/>
</dbReference>
<dbReference type="OrthoDB" id="406378at2759"/>
<dbReference type="InterPro" id="IPR051961">
    <property type="entry name" value="Fungal_Metabolite_Diox"/>
</dbReference>